<dbReference type="InterPro" id="IPR025591">
    <property type="entry name" value="RloB"/>
</dbReference>
<dbReference type="EMBL" id="VSSQ01028519">
    <property type="protein sequence ID" value="MPM78257.1"/>
    <property type="molecule type" value="Genomic_DNA"/>
</dbReference>
<name>A0A645CMW6_9ZZZZ</name>
<organism evidence="1">
    <name type="scientific">bioreactor metagenome</name>
    <dbReference type="NCBI Taxonomy" id="1076179"/>
    <lineage>
        <taxon>unclassified sequences</taxon>
        <taxon>metagenomes</taxon>
        <taxon>ecological metagenomes</taxon>
    </lineage>
</organism>
<protein>
    <recommendedName>
        <fullName evidence="2">RloB domain-containing protein</fullName>
    </recommendedName>
</protein>
<dbReference type="AlphaFoldDB" id="A0A645CMW6"/>
<evidence type="ECO:0008006" key="2">
    <source>
        <dbReference type="Google" id="ProtNLM"/>
    </source>
</evidence>
<gene>
    <name evidence="1" type="ORF">SDC9_125268</name>
</gene>
<sequence length="183" mass="21297">MKSKRSASKGKKINPHFWVFCEGETEEAYIRFLRSEYRLPVEIIPKIAGCNINERYIQSYKKGKPVHKKDIDFLVYDADVHEVLENLKTINNAILIASNPSIELWFLLHYKNQTSEISEDACIRDISNRNHNSYKKGVIDEHLKVKLRGKCSDASNRSKKLTRYKNPSTNMHIFIEALKNAKK</sequence>
<proteinExistence type="predicted"/>
<accession>A0A645CMW6</accession>
<reference evidence="1" key="1">
    <citation type="submission" date="2019-08" db="EMBL/GenBank/DDBJ databases">
        <authorList>
            <person name="Kucharzyk K."/>
            <person name="Murdoch R.W."/>
            <person name="Higgins S."/>
            <person name="Loffler F."/>
        </authorList>
    </citation>
    <scope>NUCLEOTIDE SEQUENCE</scope>
</reference>
<comment type="caution">
    <text evidence="1">The sequence shown here is derived from an EMBL/GenBank/DDBJ whole genome shotgun (WGS) entry which is preliminary data.</text>
</comment>
<evidence type="ECO:0000313" key="1">
    <source>
        <dbReference type="EMBL" id="MPM78257.1"/>
    </source>
</evidence>
<dbReference type="Pfam" id="PF13707">
    <property type="entry name" value="RloB"/>
    <property type="match status" value="1"/>
</dbReference>